<evidence type="ECO:0000256" key="4">
    <source>
        <dbReference type="ARBA" id="ARBA00023015"/>
    </source>
</evidence>
<keyword evidence="11" id="KW-1185">Reference proteome</keyword>
<dbReference type="Pfam" id="PF03477">
    <property type="entry name" value="ATP-cone"/>
    <property type="match status" value="1"/>
</dbReference>
<reference evidence="10 11" key="1">
    <citation type="submission" date="2015-06" db="EMBL/GenBank/DDBJ databases">
        <title>Genome sequence of the organohalide-respiring Dehalogenimonas alkenigignens type strain (IP3-3T).</title>
        <authorList>
            <person name="Key T.A."/>
            <person name="Richmond D.P."/>
            <person name="Bowman K.S."/>
            <person name="Cho Y.-J."/>
            <person name="Chun J."/>
            <person name="da Costa M.S."/>
            <person name="Rainey F.A."/>
            <person name="Moe W.M."/>
        </authorList>
    </citation>
    <scope>NUCLEOTIDE SEQUENCE [LARGE SCALE GENOMIC DNA]</scope>
    <source>
        <strain evidence="10 11">IP3-3</strain>
    </source>
</reference>
<dbReference type="SUPFAM" id="SSF57783">
    <property type="entry name" value="Zinc beta-ribbon"/>
    <property type="match status" value="1"/>
</dbReference>
<name>A0A0W0GL21_9CHLR</name>
<keyword evidence="5 7" id="KW-0238">DNA-binding</keyword>
<dbReference type="PANTHER" id="PTHR30455:SF2">
    <property type="entry name" value="TRANSCRIPTIONAL REPRESSOR NRDR"/>
    <property type="match status" value="1"/>
</dbReference>
<feature type="region of interest" description="Disordered" evidence="8">
    <location>
        <begin position="173"/>
        <end position="207"/>
    </location>
</feature>
<evidence type="ECO:0000313" key="10">
    <source>
        <dbReference type="EMBL" id="KTB49235.1"/>
    </source>
</evidence>
<evidence type="ECO:0000256" key="6">
    <source>
        <dbReference type="ARBA" id="ARBA00023163"/>
    </source>
</evidence>
<organism evidence="10 11">
    <name type="scientific">Dehalogenimonas alkenigignens</name>
    <dbReference type="NCBI Taxonomy" id="1217799"/>
    <lineage>
        <taxon>Bacteria</taxon>
        <taxon>Bacillati</taxon>
        <taxon>Chloroflexota</taxon>
        <taxon>Dehalococcoidia</taxon>
        <taxon>Dehalococcoidales</taxon>
        <taxon>Dehalococcoidaceae</taxon>
        <taxon>Dehalogenimonas</taxon>
    </lineage>
</organism>
<evidence type="ECO:0000259" key="9">
    <source>
        <dbReference type="PROSITE" id="PS51161"/>
    </source>
</evidence>
<evidence type="ECO:0000256" key="5">
    <source>
        <dbReference type="ARBA" id="ARBA00023125"/>
    </source>
</evidence>
<dbReference type="GO" id="GO:0008270">
    <property type="term" value="F:zinc ion binding"/>
    <property type="evidence" value="ECO:0007669"/>
    <property type="project" value="InterPro"/>
</dbReference>
<comment type="caution">
    <text evidence="10">The sequence shown here is derived from an EMBL/GenBank/DDBJ whole genome shotgun (WGS) entry which is preliminary data.</text>
</comment>
<dbReference type="GO" id="GO:0005524">
    <property type="term" value="F:ATP binding"/>
    <property type="evidence" value="ECO:0007669"/>
    <property type="project" value="UniProtKB-UniRule"/>
</dbReference>
<dbReference type="HAMAP" id="MF_00440">
    <property type="entry name" value="NrdR"/>
    <property type="match status" value="1"/>
</dbReference>
<proteinExistence type="inferred from homology"/>
<dbReference type="PANTHER" id="PTHR30455">
    <property type="entry name" value="TRANSCRIPTIONAL REPRESSOR NRDR"/>
    <property type="match status" value="1"/>
</dbReference>
<dbReference type="GO" id="GO:0003677">
    <property type="term" value="F:DNA binding"/>
    <property type="evidence" value="ECO:0007669"/>
    <property type="project" value="UniProtKB-KW"/>
</dbReference>
<keyword evidence="2 7" id="KW-0547">Nucleotide-binding</keyword>
<keyword evidence="4 7" id="KW-0805">Transcription regulation</keyword>
<dbReference type="PROSITE" id="PS51161">
    <property type="entry name" value="ATP_CONE"/>
    <property type="match status" value="1"/>
</dbReference>
<dbReference type="InterPro" id="IPR005144">
    <property type="entry name" value="ATP-cone_dom"/>
</dbReference>
<evidence type="ECO:0000256" key="8">
    <source>
        <dbReference type="SAM" id="MobiDB-lite"/>
    </source>
</evidence>
<accession>A0A0W0GL21</accession>
<comment type="function">
    <text evidence="7">Negatively regulates transcription of bacterial ribonucleotide reductase nrd genes and operons by binding to NrdR-boxes.</text>
</comment>
<evidence type="ECO:0000256" key="1">
    <source>
        <dbReference type="ARBA" id="ARBA00022491"/>
    </source>
</evidence>
<keyword evidence="1 7" id="KW-0678">Repressor</keyword>
<dbReference type="PATRIC" id="fig|1217799.6.peg.150"/>
<evidence type="ECO:0000256" key="2">
    <source>
        <dbReference type="ARBA" id="ARBA00022741"/>
    </source>
</evidence>
<dbReference type="Pfam" id="PF22811">
    <property type="entry name" value="Zn_ribbon_NrdR"/>
    <property type="match status" value="1"/>
</dbReference>
<dbReference type="InterPro" id="IPR055173">
    <property type="entry name" value="NrdR-like_N"/>
</dbReference>
<dbReference type="NCBIfam" id="TIGR00244">
    <property type="entry name" value="transcriptional regulator NrdR"/>
    <property type="match status" value="1"/>
</dbReference>
<keyword evidence="3 7" id="KW-0067">ATP-binding</keyword>
<keyword evidence="6 7" id="KW-0804">Transcription</keyword>
<gene>
    <name evidence="7" type="primary">nrdR</name>
    <name evidence="10" type="ORF">DEALK_01470</name>
</gene>
<feature type="domain" description="ATP-cone" evidence="9">
    <location>
        <begin position="71"/>
        <end position="161"/>
    </location>
</feature>
<dbReference type="GO" id="GO:0045892">
    <property type="term" value="P:negative regulation of DNA-templated transcription"/>
    <property type="evidence" value="ECO:0007669"/>
    <property type="project" value="UniProtKB-UniRule"/>
</dbReference>
<comment type="caution">
    <text evidence="7">Lacks conserved residue(s) required for the propagation of feature annotation.</text>
</comment>
<comment type="similarity">
    <text evidence="7">Belongs to the NrdR family.</text>
</comment>
<sequence>MVLYTGDHNRLWFLEQKTAPLKVQMNCPNCKNPELKVVDSREVEDGIRRRRECLGCGFRFTTYERIQPAALFVLKRDGRREEWSKEKLLGGLHKACEKRPLPAGTVDRIADEIEAELIETGRAEIPTTLVGDKVMEKLKAADNIAYIRFASVYRKFTDVTEFKEMVDRLIDRDPAPRSQLPLLPEEDGAGQGRGGRHLSLSAKGQGK</sequence>
<dbReference type="EMBL" id="LFDV01000001">
    <property type="protein sequence ID" value="KTB49235.1"/>
    <property type="molecule type" value="Genomic_DNA"/>
</dbReference>
<dbReference type="InterPro" id="IPR003796">
    <property type="entry name" value="RNR_NrdR-like"/>
</dbReference>
<dbReference type="Proteomes" id="UP000053947">
    <property type="component" value="Unassembled WGS sequence"/>
</dbReference>
<dbReference type="AlphaFoldDB" id="A0A0W0GL21"/>
<evidence type="ECO:0000256" key="7">
    <source>
        <dbReference type="HAMAP-Rule" id="MF_00440"/>
    </source>
</evidence>
<evidence type="ECO:0000313" key="11">
    <source>
        <dbReference type="Proteomes" id="UP000053947"/>
    </source>
</evidence>
<protein>
    <recommendedName>
        <fullName evidence="7">Transcriptional repressor NrdR</fullName>
    </recommendedName>
</protein>
<evidence type="ECO:0000256" key="3">
    <source>
        <dbReference type="ARBA" id="ARBA00022840"/>
    </source>
</evidence>
<dbReference type="STRING" id="1217799.DEALK_01470"/>